<dbReference type="Gene3D" id="3.20.20.100">
    <property type="entry name" value="NADP-dependent oxidoreductase domain"/>
    <property type="match status" value="1"/>
</dbReference>
<dbReference type="Pfam" id="PF00248">
    <property type="entry name" value="Aldo_ket_red"/>
    <property type="match status" value="1"/>
</dbReference>
<feature type="domain" description="NADP-dependent oxidoreductase" evidence="1">
    <location>
        <begin position="16"/>
        <end position="286"/>
    </location>
</feature>
<evidence type="ECO:0000259" key="1">
    <source>
        <dbReference type="Pfam" id="PF00248"/>
    </source>
</evidence>
<dbReference type="InterPro" id="IPR053135">
    <property type="entry name" value="AKR2_Oxidoreductase"/>
</dbReference>
<dbReference type="PANTHER" id="PTHR43312">
    <property type="entry name" value="D-THREO-ALDOSE 1-DEHYDROGENASE"/>
    <property type="match status" value="1"/>
</dbReference>
<comment type="caution">
    <text evidence="2">The sequence shown here is derived from an EMBL/GenBank/DDBJ whole genome shotgun (WGS) entry which is preliminary data.</text>
</comment>
<dbReference type="SUPFAM" id="SSF51430">
    <property type="entry name" value="NAD(P)-linked oxidoreductase"/>
    <property type="match status" value="1"/>
</dbReference>
<dbReference type="PRINTS" id="PR00069">
    <property type="entry name" value="ALDKETRDTASE"/>
</dbReference>
<dbReference type="InterPro" id="IPR020471">
    <property type="entry name" value="AKR"/>
</dbReference>
<keyword evidence="3" id="KW-1185">Reference proteome</keyword>
<dbReference type="EMBL" id="JXAL01000004">
    <property type="protein sequence ID" value="KIL36883.1"/>
    <property type="molecule type" value="Genomic_DNA"/>
</dbReference>
<evidence type="ECO:0000313" key="2">
    <source>
        <dbReference type="EMBL" id="KIL36883.1"/>
    </source>
</evidence>
<protein>
    <submittedName>
        <fullName evidence="2">Aldo/keto reductase</fullName>
    </submittedName>
</protein>
<name>A0ABR5A783_9BACL</name>
<dbReference type="CDD" id="cd19095">
    <property type="entry name" value="AKR_PA4992-like"/>
    <property type="match status" value="1"/>
</dbReference>
<dbReference type="PANTHER" id="PTHR43312:SF1">
    <property type="entry name" value="NADP-DEPENDENT OXIDOREDUCTASE DOMAIN-CONTAINING PROTEIN"/>
    <property type="match status" value="1"/>
</dbReference>
<gene>
    <name evidence="2" type="ORF">SD71_05695</name>
</gene>
<dbReference type="InterPro" id="IPR023210">
    <property type="entry name" value="NADP_OxRdtase_dom"/>
</dbReference>
<reference evidence="2 3" key="1">
    <citation type="submission" date="2014-12" db="EMBL/GenBank/DDBJ databases">
        <title>Draft genome sequence of Cohnella kolymensis strain B-2846.</title>
        <authorList>
            <person name="Karlyshev A.V."/>
            <person name="Kudryashova E.B."/>
        </authorList>
    </citation>
    <scope>NUCLEOTIDE SEQUENCE [LARGE SCALE GENOMIC DNA]</scope>
    <source>
        <strain evidence="2 3">VKM B-2846</strain>
    </source>
</reference>
<dbReference type="RefSeq" id="WP_041060799.1">
    <property type="nucleotide sequence ID" value="NZ_JXAL01000004.1"/>
</dbReference>
<dbReference type="Proteomes" id="UP000054526">
    <property type="component" value="Unassembled WGS sequence"/>
</dbReference>
<accession>A0ABR5A783</accession>
<proteinExistence type="predicted"/>
<sequence>MEKRRLGKTDMDVSVVGFGGYEIAMKGENKNNEDVSWLLNTALDRGMNVIDTASSYLASEAMIGETVSHRRKDFYLFSKLGEGQSRGLPYPDWDVRNVQPSIERSLRDLKTDYVDLMFIHSCSEAVLRKGELIEELKKLKEQGLTRYIGYSGDSTDALYAIGTGVFDVLQTSLNLADQESADLFLDKAAERNMGLVIKRPLTNVVWERRGAENAPEDYVKRLEKLDYPFMNEGSDKLIEISLRFVLSFPHVHMALTGTADKEHFLQNMEYAGKGKLSDSDFQMIRNRWKVIHEPAWAGLK</sequence>
<dbReference type="InterPro" id="IPR036812">
    <property type="entry name" value="NAD(P)_OxRdtase_dom_sf"/>
</dbReference>
<evidence type="ECO:0000313" key="3">
    <source>
        <dbReference type="Proteomes" id="UP000054526"/>
    </source>
</evidence>
<organism evidence="2 3">
    <name type="scientific">Cohnella kolymensis</name>
    <dbReference type="NCBI Taxonomy" id="1590652"/>
    <lineage>
        <taxon>Bacteria</taxon>
        <taxon>Bacillati</taxon>
        <taxon>Bacillota</taxon>
        <taxon>Bacilli</taxon>
        <taxon>Bacillales</taxon>
        <taxon>Paenibacillaceae</taxon>
        <taxon>Cohnella</taxon>
    </lineage>
</organism>